<feature type="compositionally biased region" description="Low complexity" evidence="9">
    <location>
        <begin position="189"/>
        <end position="202"/>
    </location>
</feature>
<sequence length="1257" mass="136022">MTPSEDATMLQPQHLQLSPSSTSHTSSATRSPPSTLPLRTLGVQGSLDCLDVQPPPLHPPRAPPPPDAPTASSTVVSQHPTSSTSTALPSPIIAGPSIPSTAPSTPSHSPSTRLAFDTQGPVSPSSLALSSSFRSSPFIVASSIPQLPSPSPSIPSPSLSPPHGLVLASEDPVDITLGNLLDVSTAAISSQPSDDNNNNSTSMARRKPPALRSSPSFNSPSYGSIAGSGEPSRAQTPSNTLSAEGPPPNVPLTPTEPAPPQPDTAYTSDFLRRPSTNASAASSRHGTLRHKQSQAASLLAQYDSSTGGSNQIPPPGFDAEALLMGLGGSRFDAAGTAATVSAVPSEASYDSDGQDDDLDGLSEGYYDGDDDMQSNSGYPMLRSVASHNSVNGYTYVTGNDNLEANETGLEEDGKSFASRHPPGHSRADGGDDSDSTNASSSPVDNSPFAQVRASVDPVDNILLSIGTPRMWFLSTLFSMLGSSTNLFFSLRYPSVAITPVIALLLVHPLGIAWDMVLKSPDDPPEEFVDGYLVRNPGHDAGYFRRLRLWLSQGQWNEKEHTCVYVSSNVSFGFAFATDVIVEQTKFYKQEASITYQLLLILSTQILGYTFAGLSRRFLVRPSGMIWPSTLMSAAMFATLHKEENKPANGWRISRWNFFYAVFFAAFLFYFIPGLLMPALSYFNVITWFAPKNVVVANLFGVVSGLGLFPLTFDWAQIAYIGSPLLTPFWAAMNVVGGLVVVMWVIAPIAYYSNWLYSSFMPILSASVFDNRGQVYDVSRILTSDFTFDRAAYAEYSRVFLPITYVLSYGVQFAGLASLLTHTVCWHGKDIWRQWSQSMEEVKAQKMAAAADMGRRSRHTSGAGGVYEPVASHGDGDADSYANASTDVDNPSTANLAANAVPLQSASSINLSDSNMDGLMSHEDVHNRLMSRYKDAPMWWYLVTFASMTAVGMFIVEYYPIHLPWYGLLLALGICAVLFIPIGIIMAVTNQHVSIYLICQLACGAIFPGRPVANMVFVTYGYISSAQGIKFCADLKLGHYMKIPPRILFKVQMVATVVSSVTQIAVLNWMFGNIPGLCTSEALNGFICPIARVHFNGSILWGVVGPGEFFGRDAIYRPLVWCFLVGAVAPIPLWLYSRHRRDSIVRKINLPILLGSLGWIPPATGLNFSVWALVCFLFNHVLKRRATAWWAKYTMTLSAALDAALASGIVVAFFAFIYPGVTANFRWWGTEVYKQGCDWQACAYKTVPEGSTFGPDTW</sequence>
<dbReference type="NCBIfam" id="TIGR00727">
    <property type="entry name" value="ISP4_OPT"/>
    <property type="match status" value="1"/>
</dbReference>
<feature type="compositionally biased region" description="Pro residues" evidence="9">
    <location>
        <begin position="245"/>
        <end position="262"/>
    </location>
</feature>
<dbReference type="VEuPathDB" id="FungiDB:F503_06520"/>
<feature type="transmembrane region" description="Helical" evidence="10">
    <location>
        <begin position="694"/>
        <end position="712"/>
    </location>
</feature>
<dbReference type="NCBIfam" id="TIGR00728">
    <property type="entry name" value="OPT_sfam"/>
    <property type="match status" value="2"/>
</dbReference>
<dbReference type="GO" id="GO:0016020">
    <property type="term" value="C:membrane"/>
    <property type="evidence" value="ECO:0007669"/>
    <property type="project" value="UniProtKB-SubCell"/>
</dbReference>
<feature type="compositionally biased region" description="Polar residues" evidence="9">
    <location>
        <begin position="274"/>
        <end position="285"/>
    </location>
</feature>
<feature type="region of interest" description="Disordered" evidence="9">
    <location>
        <begin position="410"/>
        <end position="450"/>
    </location>
</feature>
<keyword evidence="12" id="KW-1185">Reference proteome</keyword>
<keyword evidence="4 10" id="KW-0812">Transmembrane</keyword>
<keyword evidence="7 10" id="KW-1133">Transmembrane helix</keyword>
<feature type="compositionally biased region" description="Low complexity" evidence="9">
    <location>
        <begin position="10"/>
        <end position="38"/>
    </location>
</feature>
<organism evidence="11 12">
    <name type="scientific">Ophiostoma piceae (strain UAMH 11346)</name>
    <name type="common">Sap stain fungus</name>
    <dbReference type="NCBI Taxonomy" id="1262450"/>
    <lineage>
        <taxon>Eukaryota</taxon>
        <taxon>Fungi</taxon>
        <taxon>Dikarya</taxon>
        <taxon>Ascomycota</taxon>
        <taxon>Pezizomycotina</taxon>
        <taxon>Sordariomycetes</taxon>
        <taxon>Sordariomycetidae</taxon>
        <taxon>Ophiostomatales</taxon>
        <taxon>Ophiostomataceae</taxon>
        <taxon>Ophiostoma</taxon>
    </lineage>
</organism>
<evidence type="ECO:0000256" key="6">
    <source>
        <dbReference type="ARBA" id="ARBA00022927"/>
    </source>
</evidence>
<evidence type="ECO:0000256" key="2">
    <source>
        <dbReference type="ARBA" id="ARBA00008807"/>
    </source>
</evidence>
<keyword evidence="5" id="KW-0571">Peptide transport</keyword>
<feature type="compositionally biased region" description="Polar residues" evidence="9">
    <location>
        <begin position="435"/>
        <end position="448"/>
    </location>
</feature>
<evidence type="ECO:0000256" key="7">
    <source>
        <dbReference type="ARBA" id="ARBA00022989"/>
    </source>
</evidence>
<feature type="transmembrane region" description="Helical" evidence="10">
    <location>
        <begin position="964"/>
        <end position="987"/>
    </location>
</feature>
<dbReference type="EMBL" id="KE148181">
    <property type="protein sequence ID" value="EPE02320.1"/>
    <property type="molecule type" value="Genomic_DNA"/>
</dbReference>
<feature type="region of interest" description="Disordered" evidence="9">
    <location>
        <begin position="188"/>
        <end position="316"/>
    </location>
</feature>
<evidence type="ECO:0000313" key="12">
    <source>
        <dbReference type="Proteomes" id="UP000016923"/>
    </source>
</evidence>
<feature type="transmembrane region" description="Helical" evidence="10">
    <location>
        <begin position="1198"/>
        <end position="1217"/>
    </location>
</feature>
<feature type="compositionally biased region" description="Acidic residues" evidence="9">
    <location>
        <begin position="352"/>
        <end position="372"/>
    </location>
</feature>
<feature type="region of interest" description="Disordered" evidence="9">
    <location>
        <begin position="1"/>
        <end position="130"/>
    </location>
</feature>
<feature type="compositionally biased region" description="Pro residues" evidence="9">
    <location>
        <begin position="147"/>
        <end position="160"/>
    </location>
</feature>
<keyword evidence="3" id="KW-0813">Transport</keyword>
<feature type="transmembrane region" description="Helical" evidence="10">
    <location>
        <begin position="593"/>
        <end position="611"/>
    </location>
</feature>
<dbReference type="InterPro" id="IPR004648">
    <property type="entry name" value="Oligpept_transpt"/>
</dbReference>
<dbReference type="OrthoDB" id="9986677at2759"/>
<evidence type="ECO:0000256" key="1">
    <source>
        <dbReference type="ARBA" id="ARBA00004141"/>
    </source>
</evidence>
<feature type="compositionally biased region" description="Low complexity" evidence="9">
    <location>
        <begin position="81"/>
        <end position="112"/>
    </location>
</feature>
<feature type="compositionally biased region" description="Pro residues" evidence="9">
    <location>
        <begin position="53"/>
        <end position="68"/>
    </location>
</feature>
<gene>
    <name evidence="11" type="ORF">F503_06520</name>
</gene>
<feature type="transmembrane region" description="Helical" evidence="10">
    <location>
        <begin position="657"/>
        <end position="682"/>
    </location>
</feature>
<evidence type="ECO:0000313" key="11">
    <source>
        <dbReference type="EMBL" id="EPE02320.1"/>
    </source>
</evidence>
<comment type="subcellular location">
    <subcellularLocation>
        <location evidence="1">Membrane</location>
        <topology evidence="1">Multi-pass membrane protein</topology>
    </subcellularLocation>
</comment>
<dbReference type="Pfam" id="PF03169">
    <property type="entry name" value="OPT"/>
    <property type="match status" value="1"/>
</dbReference>
<feature type="transmembrane region" description="Helical" evidence="10">
    <location>
        <begin position="1114"/>
        <end position="1135"/>
    </location>
</feature>
<dbReference type="eggNOG" id="KOG2262">
    <property type="taxonomic scope" value="Eukaryota"/>
</dbReference>
<feature type="compositionally biased region" description="Polar residues" evidence="9">
    <location>
        <begin position="233"/>
        <end position="242"/>
    </location>
</feature>
<evidence type="ECO:0000256" key="3">
    <source>
        <dbReference type="ARBA" id="ARBA00022448"/>
    </source>
</evidence>
<feature type="transmembrane region" description="Helical" evidence="10">
    <location>
        <begin position="470"/>
        <end position="488"/>
    </location>
</feature>
<evidence type="ECO:0000256" key="5">
    <source>
        <dbReference type="ARBA" id="ARBA00022856"/>
    </source>
</evidence>
<evidence type="ECO:0000256" key="8">
    <source>
        <dbReference type="ARBA" id="ARBA00023136"/>
    </source>
</evidence>
<dbReference type="HOGENOM" id="CLU_004965_4_0_1"/>
<accession>S3CP15</accession>
<name>S3CP15_OPHP1</name>
<dbReference type="GO" id="GO:0015031">
    <property type="term" value="P:protein transport"/>
    <property type="evidence" value="ECO:0007669"/>
    <property type="project" value="UniProtKB-KW"/>
</dbReference>
<dbReference type="Proteomes" id="UP000016923">
    <property type="component" value="Unassembled WGS sequence"/>
</dbReference>
<evidence type="ECO:0000256" key="10">
    <source>
        <dbReference type="SAM" id="Phobius"/>
    </source>
</evidence>
<feature type="transmembrane region" description="Helical" evidence="10">
    <location>
        <begin position="1156"/>
        <end position="1178"/>
    </location>
</feature>
<feature type="region of interest" description="Disordered" evidence="9">
    <location>
        <begin position="341"/>
        <end position="380"/>
    </location>
</feature>
<dbReference type="AlphaFoldDB" id="S3CP15"/>
<comment type="similarity">
    <text evidence="2">Belongs to the oligopeptide OPT transporter family.</text>
</comment>
<feature type="transmembrane region" description="Helical" evidence="10">
    <location>
        <begin position="1046"/>
        <end position="1070"/>
    </location>
</feature>
<protein>
    <submittedName>
        <fullName evidence="11">Sexual differentiation process protein isp4</fullName>
    </submittedName>
</protein>
<proteinExistence type="inferred from homology"/>
<evidence type="ECO:0000256" key="4">
    <source>
        <dbReference type="ARBA" id="ARBA00022692"/>
    </source>
</evidence>
<feature type="transmembrane region" description="Helical" evidence="10">
    <location>
        <begin position="724"/>
        <end position="751"/>
    </location>
</feature>
<dbReference type="PANTHER" id="PTHR22601">
    <property type="entry name" value="ISP4 LIKE PROTEIN"/>
    <property type="match status" value="1"/>
</dbReference>
<feature type="compositionally biased region" description="Low complexity" evidence="9">
    <location>
        <begin position="213"/>
        <end position="224"/>
    </location>
</feature>
<feature type="transmembrane region" description="Helical" evidence="10">
    <location>
        <begin position="805"/>
        <end position="825"/>
    </location>
</feature>
<feature type="transmembrane region" description="Helical" evidence="10">
    <location>
        <begin position="495"/>
        <end position="513"/>
    </location>
</feature>
<dbReference type="GO" id="GO:0035673">
    <property type="term" value="F:oligopeptide transmembrane transporter activity"/>
    <property type="evidence" value="ECO:0007669"/>
    <property type="project" value="InterPro"/>
</dbReference>
<keyword evidence="6" id="KW-0653">Protein transport</keyword>
<feature type="transmembrane region" description="Helical" evidence="10">
    <location>
        <begin position="937"/>
        <end position="958"/>
    </location>
</feature>
<dbReference type="InterPro" id="IPR004813">
    <property type="entry name" value="OPT"/>
</dbReference>
<reference evidence="11 12" key="1">
    <citation type="journal article" date="2013" name="BMC Genomics">
        <title>The genome and transcriptome of the pine saprophyte Ophiostoma piceae, and a comparison with the bark beetle-associated pine pathogen Grosmannia clavigera.</title>
        <authorList>
            <person name="Haridas S."/>
            <person name="Wang Y."/>
            <person name="Lim L."/>
            <person name="Massoumi Alamouti S."/>
            <person name="Jackman S."/>
            <person name="Docking R."/>
            <person name="Robertson G."/>
            <person name="Birol I."/>
            <person name="Bohlmann J."/>
            <person name="Breuil C."/>
        </authorList>
    </citation>
    <scope>NUCLEOTIDE SEQUENCE [LARGE SCALE GENOMIC DNA]</scope>
    <source>
        <strain evidence="11 12">UAMH 11346</strain>
    </source>
</reference>
<evidence type="ECO:0000256" key="9">
    <source>
        <dbReference type="SAM" id="MobiDB-lite"/>
    </source>
</evidence>
<feature type="compositionally biased region" description="Polar residues" evidence="9">
    <location>
        <begin position="302"/>
        <end position="311"/>
    </location>
</feature>
<keyword evidence="8 10" id="KW-0472">Membrane</keyword>
<feature type="region of interest" description="Disordered" evidence="9">
    <location>
        <begin position="142"/>
        <end position="167"/>
    </location>
</feature>